<comment type="subunit">
    <text evidence="8">Homodimer.</text>
</comment>
<keyword evidence="4 8" id="KW-0547">Nucleotide-binding</keyword>
<dbReference type="GO" id="GO:0042803">
    <property type="term" value="F:protein homodimerization activity"/>
    <property type="evidence" value="ECO:0007669"/>
    <property type="project" value="UniProtKB-ARBA"/>
</dbReference>
<evidence type="ECO:0000313" key="9">
    <source>
        <dbReference type="EMBL" id="ROH91816.1"/>
    </source>
</evidence>
<dbReference type="EC" id="6.3.3.3" evidence="8"/>
<dbReference type="PIRSF" id="PIRSF006755">
    <property type="entry name" value="DTB_synth"/>
    <property type="match status" value="1"/>
</dbReference>
<comment type="similarity">
    <text evidence="8">Belongs to the dethiobiotin synthetase family.</text>
</comment>
<dbReference type="Proteomes" id="UP000282106">
    <property type="component" value="Unassembled WGS sequence"/>
</dbReference>
<feature type="binding site" evidence="8">
    <location>
        <position position="47"/>
    </location>
    <ligand>
        <name>substrate</name>
    </ligand>
</feature>
<feature type="binding site" evidence="8">
    <location>
        <begin position="121"/>
        <end position="124"/>
    </location>
    <ligand>
        <name>ATP</name>
        <dbReference type="ChEBI" id="CHEBI:30616"/>
    </ligand>
</feature>
<dbReference type="GO" id="GO:0005829">
    <property type="term" value="C:cytosol"/>
    <property type="evidence" value="ECO:0007669"/>
    <property type="project" value="TreeGrafter"/>
</dbReference>
<dbReference type="InterPro" id="IPR004472">
    <property type="entry name" value="DTB_synth_BioD"/>
</dbReference>
<dbReference type="EMBL" id="RJVO01000002">
    <property type="protein sequence ID" value="ROH91816.1"/>
    <property type="molecule type" value="Genomic_DNA"/>
</dbReference>
<proteinExistence type="inferred from homology"/>
<keyword evidence="6 8" id="KW-0067">ATP-binding</keyword>
<dbReference type="AlphaFoldDB" id="A0A3N0VGE4"/>
<feature type="active site" evidence="8">
    <location>
        <position position="43"/>
    </location>
</feature>
<name>A0A3N0VGE4_9GAMM</name>
<dbReference type="SUPFAM" id="SSF52540">
    <property type="entry name" value="P-loop containing nucleoside triphosphate hydrolases"/>
    <property type="match status" value="1"/>
</dbReference>
<dbReference type="GO" id="GO:0009102">
    <property type="term" value="P:biotin biosynthetic process"/>
    <property type="evidence" value="ECO:0007669"/>
    <property type="project" value="UniProtKB-UniRule"/>
</dbReference>
<comment type="caution">
    <text evidence="8">Lacks conserved residue(s) required for the propagation of feature annotation.</text>
</comment>
<protein>
    <recommendedName>
        <fullName evidence="8">ATP-dependent dethiobiotin synthetase BioD</fullName>
        <ecNumber evidence="8">6.3.3.3</ecNumber>
    </recommendedName>
    <alternativeName>
        <fullName evidence="8">DTB synthetase</fullName>
        <shortName evidence="8">DTBS</shortName>
    </alternativeName>
    <alternativeName>
        <fullName evidence="8">Dethiobiotin synthase</fullName>
    </alternativeName>
</protein>
<comment type="subcellular location">
    <subcellularLocation>
        <location evidence="8">Cytoplasm</location>
    </subcellularLocation>
</comment>
<evidence type="ECO:0000256" key="2">
    <source>
        <dbReference type="ARBA" id="ARBA00022598"/>
    </source>
</evidence>
<feature type="binding site" evidence="8">
    <location>
        <begin position="18"/>
        <end position="23"/>
    </location>
    <ligand>
        <name>ATP</name>
        <dbReference type="ChEBI" id="CHEBI:30616"/>
    </ligand>
</feature>
<comment type="cofactor">
    <cofactor evidence="8">
        <name>Mg(2+)</name>
        <dbReference type="ChEBI" id="CHEBI:18420"/>
    </cofactor>
</comment>
<feature type="binding site" evidence="8">
    <location>
        <position position="60"/>
    </location>
    <ligand>
        <name>ATP</name>
        <dbReference type="ChEBI" id="CHEBI:30616"/>
    </ligand>
</feature>
<evidence type="ECO:0000256" key="6">
    <source>
        <dbReference type="ARBA" id="ARBA00022840"/>
    </source>
</evidence>
<evidence type="ECO:0000256" key="7">
    <source>
        <dbReference type="ARBA" id="ARBA00022842"/>
    </source>
</evidence>
<keyword evidence="5 8" id="KW-0093">Biotin biosynthesis</keyword>
<dbReference type="PANTHER" id="PTHR43210">
    <property type="entry name" value="DETHIOBIOTIN SYNTHETASE"/>
    <property type="match status" value="1"/>
</dbReference>
<dbReference type="GO" id="GO:0004141">
    <property type="term" value="F:dethiobiotin synthase activity"/>
    <property type="evidence" value="ECO:0007669"/>
    <property type="project" value="UniProtKB-UniRule"/>
</dbReference>
<evidence type="ECO:0000256" key="4">
    <source>
        <dbReference type="ARBA" id="ARBA00022741"/>
    </source>
</evidence>
<evidence type="ECO:0000256" key="1">
    <source>
        <dbReference type="ARBA" id="ARBA00022490"/>
    </source>
</evidence>
<dbReference type="InterPro" id="IPR027417">
    <property type="entry name" value="P-loop_NTPase"/>
</dbReference>
<dbReference type="InParanoid" id="A0A3N0VGE4"/>
<dbReference type="FunFam" id="3.40.50.300:FF:000292">
    <property type="entry name" value="ATP-dependent dethiobiotin synthetase BioD"/>
    <property type="match status" value="1"/>
</dbReference>
<dbReference type="PANTHER" id="PTHR43210:SF5">
    <property type="entry name" value="DETHIOBIOTIN SYNTHETASE"/>
    <property type="match status" value="1"/>
</dbReference>
<keyword evidence="2 8" id="KW-0436">Ligase</keyword>
<keyword evidence="10" id="KW-1185">Reference proteome</keyword>
<comment type="pathway">
    <text evidence="8">Cofactor biosynthesis; biotin biosynthesis; biotin from 7,8-diaminononanoate: step 1/2.</text>
</comment>
<dbReference type="GO" id="GO:0000287">
    <property type="term" value="F:magnesium ion binding"/>
    <property type="evidence" value="ECO:0007669"/>
    <property type="project" value="UniProtKB-UniRule"/>
</dbReference>
<evidence type="ECO:0000313" key="10">
    <source>
        <dbReference type="Proteomes" id="UP000282106"/>
    </source>
</evidence>
<feature type="binding site" evidence="8">
    <location>
        <position position="22"/>
    </location>
    <ligand>
        <name>Mg(2+)</name>
        <dbReference type="ChEBI" id="CHEBI:18420"/>
    </ligand>
</feature>
<keyword evidence="3 8" id="KW-0479">Metal-binding</keyword>
<comment type="caution">
    <text evidence="9">The sequence shown here is derived from an EMBL/GenBank/DDBJ whole genome shotgun (WGS) entry which is preliminary data.</text>
</comment>
<gene>
    <name evidence="8 9" type="primary">bioD</name>
    <name evidence="9" type="ORF">ED208_05405</name>
</gene>
<keyword evidence="1 8" id="KW-0963">Cytoplasm</keyword>
<dbReference type="Gene3D" id="3.40.50.300">
    <property type="entry name" value="P-loop containing nucleotide triphosphate hydrolases"/>
    <property type="match status" value="1"/>
</dbReference>
<accession>A0A3N0VGE4</accession>
<sequence length="232" mass="24309">MTAAFPAQTLFVTGTDTDAGKTYVASALLRRLRQDGLKVCGYKPVASGCLETPDGWRSEDALALIAASGSGAAYDEVNPYAFGPAIAPHLAAAEQGQVISPARLTEAHARLAASHSVVIAEGAGGWLTPLGPALFLGDWVAAQGWPVLLVVELRLGCLNHALLSAEAIQRRTRLAGWVGNLRDPDLPRLQGNLETLEKHLGAPLWLQQRAGEAPAGLASRLFPALEAGPSLL</sequence>
<dbReference type="GO" id="GO:0005524">
    <property type="term" value="F:ATP binding"/>
    <property type="evidence" value="ECO:0007669"/>
    <property type="project" value="UniProtKB-UniRule"/>
</dbReference>
<feature type="binding site" evidence="8">
    <location>
        <position position="60"/>
    </location>
    <ligand>
        <name>Mg(2+)</name>
        <dbReference type="ChEBI" id="CHEBI:18420"/>
    </ligand>
</feature>
<dbReference type="HAMAP" id="MF_00336">
    <property type="entry name" value="BioD"/>
    <property type="match status" value="1"/>
</dbReference>
<comment type="function">
    <text evidence="8">Catalyzes a mechanistically unusual reaction, the ATP-dependent insertion of CO2 between the N7 and N8 nitrogen atoms of 7,8-diaminopelargonic acid (DAPA, also called 7,8-diammoniononanoate) to form a ureido ring.</text>
</comment>
<dbReference type="CDD" id="cd03109">
    <property type="entry name" value="DTBS"/>
    <property type="match status" value="1"/>
</dbReference>
<organism evidence="9 10">
    <name type="scientific">Stagnimonas aquatica</name>
    <dbReference type="NCBI Taxonomy" id="2689987"/>
    <lineage>
        <taxon>Bacteria</taxon>
        <taxon>Pseudomonadati</taxon>
        <taxon>Pseudomonadota</taxon>
        <taxon>Gammaproteobacteria</taxon>
        <taxon>Nevskiales</taxon>
        <taxon>Nevskiaceae</taxon>
        <taxon>Stagnimonas</taxon>
    </lineage>
</organism>
<dbReference type="RefSeq" id="WP_123210860.1">
    <property type="nucleotide sequence ID" value="NZ_RJVO01000002.1"/>
</dbReference>
<dbReference type="FunCoup" id="A0A3N0VGE4">
    <property type="interactions" value="441"/>
</dbReference>
<dbReference type="Pfam" id="PF13500">
    <property type="entry name" value="AAA_26"/>
    <property type="match status" value="1"/>
</dbReference>
<keyword evidence="7 8" id="KW-0460">Magnesium</keyword>
<evidence type="ECO:0000256" key="5">
    <source>
        <dbReference type="ARBA" id="ARBA00022756"/>
    </source>
</evidence>
<evidence type="ECO:0000256" key="8">
    <source>
        <dbReference type="HAMAP-Rule" id="MF_00336"/>
    </source>
</evidence>
<dbReference type="UniPathway" id="UPA00078">
    <property type="reaction ID" value="UER00161"/>
</dbReference>
<reference evidence="9 10" key="1">
    <citation type="submission" date="2018-10" db="EMBL/GenBank/DDBJ databases">
        <authorList>
            <person name="Chen W.-M."/>
        </authorList>
    </citation>
    <scope>NUCLEOTIDE SEQUENCE [LARGE SCALE GENOMIC DNA]</scope>
    <source>
        <strain evidence="9 10">THS-13</strain>
    </source>
</reference>
<comment type="catalytic activity">
    <reaction evidence="8">
        <text>(7R,8S)-7,8-diammoniononanoate + CO2 + ATP = (4R,5S)-dethiobiotin + ADP + phosphate + 3 H(+)</text>
        <dbReference type="Rhea" id="RHEA:15805"/>
        <dbReference type="ChEBI" id="CHEBI:15378"/>
        <dbReference type="ChEBI" id="CHEBI:16526"/>
        <dbReference type="ChEBI" id="CHEBI:30616"/>
        <dbReference type="ChEBI" id="CHEBI:43474"/>
        <dbReference type="ChEBI" id="CHEBI:149469"/>
        <dbReference type="ChEBI" id="CHEBI:149473"/>
        <dbReference type="ChEBI" id="CHEBI:456216"/>
        <dbReference type="EC" id="6.3.3.3"/>
    </reaction>
</comment>
<feature type="binding site" evidence="8">
    <location>
        <position position="121"/>
    </location>
    <ligand>
        <name>Mg(2+)</name>
        <dbReference type="ChEBI" id="CHEBI:18420"/>
    </ligand>
</feature>
<evidence type="ECO:0000256" key="3">
    <source>
        <dbReference type="ARBA" id="ARBA00022723"/>
    </source>
</evidence>
<dbReference type="NCBIfam" id="TIGR00347">
    <property type="entry name" value="bioD"/>
    <property type="match status" value="1"/>
</dbReference>